<organism evidence="5 6">
    <name type="scientific">Ciceribacter ferrooxidans</name>
    <dbReference type="NCBI Taxonomy" id="2509717"/>
    <lineage>
        <taxon>Bacteria</taxon>
        <taxon>Pseudomonadati</taxon>
        <taxon>Pseudomonadota</taxon>
        <taxon>Alphaproteobacteria</taxon>
        <taxon>Hyphomicrobiales</taxon>
        <taxon>Rhizobiaceae</taxon>
        <taxon>Ciceribacter</taxon>
    </lineage>
</organism>
<dbReference type="Gene3D" id="3.30.2320.80">
    <property type="match status" value="1"/>
</dbReference>
<evidence type="ECO:0000256" key="2">
    <source>
        <dbReference type="ARBA" id="ARBA00022723"/>
    </source>
</evidence>
<protein>
    <recommendedName>
        <fullName evidence="4">Hydrogenase maturation factor HypA</fullName>
    </recommendedName>
</protein>
<dbReference type="Pfam" id="PF01155">
    <property type="entry name" value="HypA"/>
    <property type="match status" value="1"/>
</dbReference>
<feature type="binding site" evidence="4">
    <location>
        <position position="89"/>
    </location>
    <ligand>
        <name>Zn(2+)</name>
        <dbReference type="ChEBI" id="CHEBI:29105"/>
    </ligand>
</feature>
<dbReference type="NCBIfam" id="TIGR00100">
    <property type="entry name" value="hypA"/>
    <property type="match status" value="1"/>
</dbReference>
<dbReference type="GO" id="GO:0051604">
    <property type="term" value="P:protein maturation"/>
    <property type="evidence" value="ECO:0007669"/>
    <property type="project" value="InterPro"/>
</dbReference>
<proteinExistence type="inferred from homology"/>
<evidence type="ECO:0000256" key="1">
    <source>
        <dbReference type="ARBA" id="ARBA00022596"/>
    </source>
</evidence>
<feature type="binding site" evidence="4">
    <location>
        <position position="76"/>
    </location>
    <ligand>
        <name>Zn(2+)</name>
        <dbReference type="ChEBI" id="CHEBI:29105"/>
    </ligand>
</feature>
<keyword evidence="2 4" id="KW-0479">Metal-binding</keyword>
<dbReference type="InterPro" id="IPR000688">
    <property type="entry name" value="HypA/HybF"/>
</dbReference>
<accession>A0A4Q2TDQ3</accession>
<reference evidence="5 6" key="1">
    <citation type="submission" date="2019-01" db="EMBL/GenBank/DDBJ databases">
        <authorList>
            <person name="Deng T."/>
        </authorList>
    </citation>
    <scope>NUCLEOTIDE SEQUENCE [LARGE SCALE GENOMIC DNA]</scope>
    <source>
        <strain evidence="5 6">F8825</strain>
    </source>
</reference>
<dbReference type="RefSeq" id="WP_129331042.1">
    <property type="nucleotide sequence ID" value="NZ_SDVB01000170.1"/>
</dbReference>
<keyword evidence="1 4" id="KW-0533">Nickel</keyword>
<feature type="binding site" evidence="4">
    <location>
        <position position="73"/>
    </location>
    <ligand>
        <name>Zn(2+)</name>
        <dbReference type="ChEBI" id="CHEBI:29105"/>
    </ligand>
</feature>
<evidence type="ECO:0000313" key="5">
    <source>
        <dbReference type="EMBL" id="RYC17433.1"/>
    </source>
</evidence>
<dbReference type="Proteomes" id="UP000291088">
    <property type="component" value="Unassembled WGS sequence"/>
</dbReference>
<name>A0A4Q2TDQ3_9HYPH</name>
<keyword evidence="6" id="KW-1185">Reference proteome</keyword>
<dbReference type="PANTHER" id="PTHR34535">
    <property type="entry name" value="HYDROGENASE MATURATION FACTOR HYPA"/>
    <property type="match status" value="1"/>
</dbReference>
<comment type="similarity">
    <text evidence="4">Belongs to the HypA/HybF family.</text>
</comment>
<comment type="caution">
    <text evidence="5">The sequence shown here is derived from an EMBL/GenBank/DDBJ whole genome shotgun (WGS) entry which is preliminary data.</text>
</comment>
<gene>
    <name evidence="4 5" type="primary">hypA</name>
    <name evidence="5" type="ORF">EUU22_05450</name>
</gene>
<evidence type="ECO:0000313" key="6">
    <source>
        <dbReference type="Proteomes" id="UP000291088"/>
    </source>
</evidence>
<dbReference type="PANTHER" id="PTHR34535:SF3">
    <property type="entry name" value="HYDROGENASE MATURATION FACTOR HYPA"/>
    <property type="match status" value="1"/>
</dbReference>
<dbReference type="OrthoDB" id="288014at2"/>
<feature type="binding site" evidence="4">
    <location>
        <position position="2"/>
    </location>
    <ligand>
        <name>Ni(2+)</name>
        <dbReference type="ChEBI" id="CHEBI:49786"/>
    </ligand>
</feature>
<feature type="binding site" evidence="4">
    <location>
        <position position="92"/>
    </location>
    <ligand>
        <name>Zn(2+)</name>
        <dbReference type="ChEBI" id="CHEBI:29105"/>
    </ligand>
</feature>
<dbReference type="EMBL" id="SDVB01000170">
    <property type="protein sequence ID" value="RYC17433.1"/>
    <property type="molecule type" value="Genomic_DNA"/>
</dbReference>
<dbReference type="GO" id="GO:0008270">
    <property type="term" value="F:zinc ion binding"/>
    <property type="evidence" value="ECO:0007669"/>
    <property type="project" value="UniProtKB-UniRule"/>
</dbReference>
<keyword evidence="3 4" id="KW-0862">Zinc</keyword>
<evidence type="ECO:0000256" key="4">
    <source>
        <dbReference type="HAMAP-Rule" id="MF_00213"/>
    </source>
</evidence>
<dbReference type="GO" id="GO:0016151">
    <property type="term" value="F:nickel cation binding"/>
    <property type="evidence" value="ECO:0007669"/>
    <property type="project" value="UniProtKB-UniRule"/>
</dbReference>
<dbReference type="AlphaFoldDB" id="A0A4Q2TDQ3"/>
<dbReference type="PIRSF" id="PIRSF004761">
    <property type="entry name" value="Hydrgn_mat_HypA"/>
    <property type="match status" value="1"/>
</dbReference>
<sequence>MHEMSLMESVVEIACETAQKAGATRVKVIRLDVGVLSHVDPDALLFCYEAVRRGGLAEEAELRINRVAGEGWCLDCGKTVPLAERFAACPECGQYHVQMTAGDELKIRDLEVI</sequence>
<dbReference type="HAMAP" id="MF_00213">
    <property type="entry name" value="HypA_HybF"/>
    <property type="match status" value="1"/>
</dbReference>
<comment type="function">
    <text evidence="4">Involved in the maturation of [NiFe] hydrogenases. Required for nickel insertion into the metal center of the hydrogenase.</text>
</comment>
<evidence type="ECO:0000256" key="3">
    <source>
        <dbReference type="ARBA" id="ARBA00022833"/>
    </source>
</evidence>